<dbReference type="InterPro" id="IPR034660">
    <property type="entry name" value="DinB/YfiT-like"/>
</dbReference>
<comment type="caution">
    <text evidence="1">The sequence shown here is derived from an EMBL/GenBank/DDBJ whole genome shotgun (WGS) entry which is preliminary data.</text>
</comment>
<name>A0ABT6XEN4_9GAMM</name>
<dbReference type="PANTHER" id="PTHR36922">
    <property type="entry name" value="BLL2446 PROTEIN"/>
    <property type="match status" value="1"/>
</dbReference>
<reference evidence="1 2" key="1">
    <citation type="submission" date="2023-05" db="EMBL/GenBank/DDBJ databases">
        <title>Lysobacter sp. strain LF1 Genome sequencing and assembly.</title>
        <authorList>
            <person name="Jung Y."/>
        </authorList>
    </citation>
    <scope>NUCLEOTIDE SEQUENCE [LARGE SCALE GENOMIC DNA]</scope>
    <source>
        <strain evidence="1 2">LF1</strain>
    </source>
</reference>
<proteinExistence type="predicted"/>
<sequence>MALTTYQIMIPTVLRALRNLHHVLQVGEKHAIDNGIAADQLLQSRLIEDMLPLVRNVQIATDTAKNGVARLAAVEALKFEDDETTFAQLYARIDRAIEYIATFTPEQLDGSESRSITLATRTWGDLHFEGPAYLSDFMLPNFFFHTTTCYAILRKAGVPLGKKDYLFPS</sequence>
<dbReference type="Gene3D" id="1.20.120.450">
    <property type="entry name" value="dinb family like domain"/>
    <property type="match status" value="1"/>
</dbReference>
<gene>
    <name evidence="1" type="ORF">QLQ15_06710</name>
</gene>
<dbReference type="Pfam" id="PF09351">
    <property type="entry name" value="DUF1993"/>
    <property type="match status" value="1"/>
</dbReference>
<protein>
    <submittedName>
        <fullName evidence="1">DUF1993 domain-containing protein</fullName>
    </submittedName>
</protein>
<organism evidence="1 2">
    <name type="scientific">Lysobacter stagni</name>
    <dbReference type="NCBI Taxonomy" id="3045172"/>
    <lineage>
        <taxon>Bacteria</taxon>
        <taxon>Pseudomonadati</taxon>
        <taxon>Pseudomonadota</taxon>
        <taxon>Gammaproteobacteria</taxon>
        <taxon>Lysobacterales</taxon>
        <taxon>Lysobacteraceae</taxon>
        <taxon>Lysobacter</taxon>
    </lineage>
</organism>
<dbReference type="PANTHER" id="PTHR36922:SF1">
    <property type="entry name" value="DUF1993 DOMAIN-CONTAINING PROTEIN"/>
    <property type="match status" value="1"/>
</dbReference>
<evidence type="ECO:0000313" key="1">
    <source>
        <dbReference type="EMBL" id="MDI9238605.1"/>
    </source>
</evidence>
<dbReference type="Proteomes" id="UP001321580">
    <property type="component" value="Unassembled WGS sequence"/>
</dbReference>
<dbReference type="RefSeq" id="WP_283212057.1">
    <property type="nucleotide sequence ID" value="NZ_JASGBI010000001.1"/>
</dbReference>
<accession>A0ABT6XEN4</accession>
<keyword evidence="2" id="KW-1185">Reference proteome</keyword>
<dbReference type="SUPFAM" id="SSF109854">
    <property type="entry name" value="DinB/YfiT-like putative metalloenzymes"/>
    <property type="match status" value="1"/>
</dbReference>
<dbReference type="InterPro" id="IPR018531">
    <property type="entry name" value="DUF1993"/>
</dbReference>
<dbReference type="EMBL" id="JASGBI010000001">
    <property type="protein sequence ID" value="MDI9238605.1"/>
    <property type="molecule type" value="Genomic_DNA"/>
</dbReference>
<evidence type="ECO:0000313" key="2">
    <source>
        <dbReference type="Proteomes" id="UP001321580"/>
    </source>
</evidence>